<comment type="similarity">
    <text evidence="1">Belongs to the membrane fusion protein (MFP) (TC 8.A.1) family.</text>
</comment>
<dbReference type="InterPro" id="IPR006143">
    <property type="entry name" value="RND_pump_MFP"/>
</dbReference>
<reference evidence="4" key="1">
    <citation type="journal article" date="2014" name="Int. J. Syst. Evol. Microbiol.">
        <title>Complete genome sequence of Corynebacterium casei LMG S-19264T (=DSM 44701T), isolated from a smear-ripened cheese.</title>
        <authorList>
            <consortium name="US DOE Joint Genome Institute (JGI-PGF)"/>
            <person name="Walter F."/>
            <person name="Albersmeier A."/>
            <person name="Kalinowski J."/>
            <person name="Ruckert C."/>
        </authorList>
    </citation>
    <scope>NUCLEOTIDE SEQUENCE</scope>
    <source>
        <strain evidence="4">CGMCC 1.15519</strain>
    </source>
</reference>
<feature type="domain" description="CzcB-like barrel-sandwich hybrid" evidence="3">
    <location>
        <begin position="59"/>
        <end position="176"/>
    </location>
</feature>
<evidence type="ECO:0000256" key="1">
    <source>
        <dbReference type="ARBA" id="ARBA00009477"/>
    </source>
</evidence>
<gene>
    <name evidence="4" type="ORF">GCM10011529_00780</name>
</gene>
<dbReference type="GO" id="GO:0015562">
    <property type="term" value="F:efflux transmembrane transporter activity"/>
    <property type="evidence" value="ECO:0007669"/>
    <property type="project" value="TreeGrafter"/>
</dbReference>
<evidence type="ECO:0000259" key="3">
    <source>
        <dbReference type="Pfam" id="PF25973"/>
    </source>
</evidence>
<dbReference type="SUPFAM" id="SSF111369">
    <property type="entry name" value="HlyD-like secretion proteins"/>
    <property type="match status" value="1"/>
</dbReference>
<dbReference type="RefSeq" id="WP_188760929.1">
    <property type="nucleotide sequence ID" value="NZ_BMJM01000001.1"/>
</dbReference>
<dbReference type="Proteomes" id="UP000635071">
    <property type="component" value="Unassembled WGS sequence"/>
</dbReference>
<sequence length="339" mass="34248">MLVAGLVAGCSAESAPRATIEVPVPVSIVQAVPAGGQSSLDISGTVRLKRETPLGFNGAGRIAAILVNEGDQVSRGQVLARLDPTSLAAASTSARAEADRADADYKRLASLFKQGWVTAPRVETARASAAAARAQVAQASFDVGLATIRAPSAGVVLRRPAEPGQMVTPGTTVVIVGERASGYVLRVPIADGDLSRVAVGQSAAVTIPALGAVPIVARVTEIGARGDDVTGTFRVELALPPQPGLRSGQIGRATLRFGGVGPVGGAVTVPATAVFAARADEGFVYVHDAAAGKVRLRQVAIGPVGDAALTVTAGLRPGEPVVTSGVDRLRNGSRVTVKS</sequence>
<dbReference type="GO" id="GO:1990281">
    <property type="term" value="C:efflux pump complex"/>
    <property type="evidence" value="ECO:0007669"/>
    <property type="project" value="TreeGrafter"/>
</dbReference>
<comment type="caution">
    <text evidence="4">The sequence shown here is derived from an EMBL/GenBank/DDBJ whole genome shotgun (WGS) entry which is preliminary data.</text>
</comment>
<dbReference type="EMBL" id="BMJM01000001">
    <property type="protein sequence ID" value="GGD98582.1"/>
    <property type="molecule type" value="Genomic_DNA"/>
</dbReference>
<dbReference type="InterPro" id="IPR058627">
    <property type="entry name" value="MdtA-like_C"/>
</dbReference>
<organism evidence="4 5">
    <name type="scientific">Sandarakinorhabdus glacialis</name>
    <dbReference type="NCBI Taxonomy" id="1614636"/>
    <lineage>
        <taxon>Bacteria</taxon>
        <taxon>Pseudomonadati</taxon>
        <taxon>Pseudomonadota</taxon>
        <taxon>Alphaproteobacteria</taxon>
        <taxon>Sphingomonadales</taxon>
        <taxon>Sphingosinicellaceae</taxon>
        <taxon>Sandarakinorhabdus</taxon>
    </lineage>
</organism>
<dbReference type="Pfam" id="PF25967">
    <property type="entry name" value="RND-MFP_C"/>
    <property type="match status" value="1"/>
</dbReference>
<keyword evidence="5" id="KW-1185">Reference proteome</keyword>
<dbReference type="PANTHER" id="PTHR30469">
    <property type="entry name" value="MULTIDRUG RESISTANCE PROTEIN MDTA"/>
    <property type="match status" value="1"/>
</dbReference>
<evidence type="ECO:0000313" key="5">
    <source>
        <dbReference type="Proteomes" id="UP000635071"/>
    </source>
</evidence>
<dbReference type="AlphaFoldDB" id="A0A916ZHH4"/>
<accession>A0A916ZHH4</accession>
<dbReference type="Gene3D" id="2.40.50.100">
    <property type="match status" value="1"/>
</dbReference>
<dbReference type="Gene3D" id="1.10.287.470">
    <property type="entry name" value="Helix hairpin bin"/>
    <property type="match status" value="1"/>
</dbReference>
<dbReference type="NCBIfam" id="TIGR01730">
    <property type="entry name" value="RND_mfp"/>
    <property type="match status" value="1"/>
</dbReference>
<dbReference type="InterPro" id="IPR058647">
    <property type="entry name" value="BSH_CzcB-like"/>
</dbReference>
<dbReference type="Pfam" id="PF25973">
    <property type="entry name" value="BSH_CzcB"/>
    <property type="match status" value="1"/>
</dbReference>
<name>A0A916ZHH4_9SPHN</name>
<feature type="domain" description="Multidrug resistance protein MdtA-like C-terminal permuted SH3" evidence="2">
    <location>
        <begin position="266"/>
        <end position="328"/>
    </location>
</feature>
<evidence type="ECO:0000259" key="2">
    <source>
        <dbReference type="Pfam" id="PF25967"/>
    </source>
</evidence>
<dbReference type="PRINTS" id="PR01490">
    <property type="entry name" value="RTXTOXIND"/>
</dbReference>
<reference evidence="4" key="2">
    <citation type="submission" date="2020-09" db="EMBL/GenBank/DDBJ databases">
        <authorList>
            <person name="Sun Q."/>
            <person name="Zhou Y."/>
        </authorList>
    </citation>
    <scope>NUCLEOTIDE SEQUENCE</scope>
    <source>
        <strain evidence="4">CGMCC 1.15519</strain>
    </source>
</reference>
<protein>
    <submittedName>
        <fullName evidence="4">Hemolysin secretion protein D</fullName>
    </submittedName>
</protein>
<dbReference type="PANTHER" id="PTHR30469:SF15">
    <property type="entry name" value="HLYD FAMILY OF SECRETION PROTEINS"/>
    <property type="match status" value="1"/>
</dbReference>
<dbReference type="Gene3D" id="2.40.420.20">
    <property type="match status" value="1"/>
</dbReference>
<proteinExistence type="inferred from homology"/>
<evidence type="ECO:0000313" key="4">
    <source>
        <dbReference type="EMBL" id="GGD98582.1"/>
    </source>
</evidence>